<keyword evidence="2" id="KW-1185">Reference proteome</keyword>
<protein>
    <submittedName>
        <fullName evidence="1">Uncharacterized protein</fullName>
    </submittedName>
</protein>
<evidence type="ECO:0000313" key="2">
    <source>
        <dbReference type="Proteomes" id="UP001367508"/>
    </source>
</evidence>
<gene>
    <name evidence="1" type="ORF">VNO77_41690</name>
</gene>
<dbReference type="EMBL" id="JAYMYQ010000010">
    <property type="protein sequence ID" value="KAK7308095.1"/>
    <property type="molecule type" value="Genomic_DNA"/>
</dbReference>
<proteinExistence type="predicted"/>
<sequence>MPMALREGLFANNLIDSSAEGISGTNPMTPHFGNSIVGHFVVCDLSTEATILRHFPKATLLVHLSSLLPCPFSQYESFSILENDELMCLGLRTLEFWVGIVNPSFLEHSMANIISEMILAFERKENPKHEVLTFEHVSFEPMHEYVSNEIVARKVFYQRPPRVCVVFHEQILRLESTWWGGVHFAHV</sequence>
<dbReference type="AlphaFoldDB" id="A0AAN9JYY7"/>
<accession>A0AAN9JYY7</accession>
<reference evidence="1 2" key="1">
    <citation type="submission" date="2024-01" db="EMBL/GenBank/DDBJ databases">
        <title>The genomes of 5 underutilized Papilionoideae crops provide insights into root nodulation and disease resistanc.</title>
        <authorList>
            <person name="Jiang F."/>
        </authorList>
    </citation>
    <scope>NUCLEOTIDE SEQUENCE [LARGE SCALE GENOMIC DNA]</scope>
    <source>
        <strain evidence="1">LVBAO_FW01</strain>
        <tissue evidence="1">Leaves</tissue>
    </source>
</reference>
<dbReference type="Proteomes" id="UP001367508">
    <property type="component" value="Unassembled WGS sequence"/>
</dbReference>
<organism evidence="1 2">
    <name type="scientific">Canavalia gladiata</name>
    <name type="common">Sword bean</name>
    <name type="synonym">Dolichos gladiatus</name>
    <dbReference type="NCBI Taxonomy" id="3824"/>
    <lineage>
        <taxon>Eukaryota</taxon>
        <taxon>Viridiplantae</taxon>
        <taxon>Streptophyta</taxon>
        <taxon>Embryophyta</taxon>
        <taxon>Tracheophyta</taxon>
        <taxon>Spermatophyta</taxon>
        <taxon>Magnoliopsida</taxon>
        <taxon>eudicotyledons</taxon>
        <taxon>Gunneridae</taxon>
        <taxon>Pentapetalae</taxon>
        <taxon>rosids</taxon>
        <taxon>fabids</taxon>
        <taxon>Fabales</taxon>
        <taxon>Fabaceae</taxon>
        <taxon>Papilionoideae</taxon>
        <taxon>50 kb inversion clade</taxon>
        <taxon>NPAAA clade</taxon>
        <taxon>indigoferoid/millettioid clade</taxon>
        <taxon>Phaseoleae</taxon>
        <taxon>Canavalia</taxon>
    </lineage>
</organism>
<name>A0AAN9JYY7_CANGL</name>
<evidence type="ECO:0000313" key="1">
    <source>
        <dbReference type="EMBL" id="KAK7308095.1"/>
    </source>
</evidence>
<comment type="caution">
    <text evidence="1">The sequence shown here is derived from an EMBL/GenBank/DDBJ whole genome shotgun (WGS) entry which is preliminary data.</text>
</comment>